<dbReference type="PANTHER" id="PTHR42769:SF3">
    <property type="entry name" value="SUPEROXIDE DISMUTASE [FE] 2, CHLOROPLASTIC"/>
    <property type="match status" value="1"/>
</dbReference>
<dbReference type="AlphaFoldDB" id="A0A418WEV2"/>
<dbReference type="Pfam" id="PF02777">
    <property type="entry name" value="Sod_Fe_C"/>
    <property type="match status" value="1"/>
</dbReference>
<dbReference type="InterPro" id="IPR019833">
    <property type="entry name" value="Mn/Fe_SOD_BS"/>
</dbReference>
<dbReference type="InterPro" id="IPR001189">
    <property type="entry name" value="Mn/Fe_SOD"/>
</dbReference>
<evidence type="ECO:0000256" key="1">
    <source>
        <dbReference type="ARBA" id="ARBA00008714"/>
    </source>
</evidence>
<dbReference type="PIRSF" id="PIRSF000349">
    <property type="entry name" value="SODismutase"/>
    <property type="match status" value="1"/>
</dbReference>
<protein>
    <recommendedName>
        <fullName evidence="2 6">Superoxide dismutase</fullName>
        <ecNumber evidence="2 6">1.15.1.1</ecNumber>
    </recommendedName>
</protein>
<sequence>MAFKLPALKFDPGALAPALSAESFSFHHGKHHQAYITVANEIVAATPALQGKSIEEVTKIAAADPAQKKLFNNAGQHFNHSLYWLSLANPGTVKPSAAIAKLIDASFGDFAGFKTAFVNAGIGQFGSGWVWLVADGDKLAITTTGNAETPLTAGKNTLAVCDVWEHAYYIDYRNNRKGFIETFVDQLIDWSFVEQRLEAPGQSLDTGA</sequence>
<dbReference type="InterPro" id="IPR019831">
    <property type="entry name" value="Mn/Fe_SOD_N"/>
</dbReference>
<keyword evidence="3 5" id="KW-0479">Metal-binding</keyword>
<comment type="function">
    <text evidence="6">Destroys radicals which are normally produced within the cells and which are toxic to biological systems.</text>
</comment>
<feature type="binding site" evidence="5">
    <location>
        <position position="166"/>
    </location>
    <ligand>
        <name>Mn(2+)</name>
        <dbReference type="ChEBI" id="CHEBI:29035"/>
    </ligand>
</feature>
<feature type="binding site" evidence="5">
    <location>
        <position position="162"/>
    </location>
    <ligand>
        <name>Mn(2+)</name>
        <dbReference type="ChEBI" id="CHEBI:29035"/>
    </ligand>
</feature>
<dbReference type="Proteomes" id="UP000284605">
    <property type="component" value="Unassembled WGS sequence"/>
</dbReference>
<evidence type="ECO:0000313" key="9">
    <source>
        <dbReference type="EMBL" id="RJF88555.1"/>
    </source>
</evidence>
<dbReference type="SUPFAM" id="SSF46609">
    <property type="entry name" value="Fe,Mn superoxide dismutase (SOD), N-terminal domain"/>
    <property type="match status" value="1"/>
</dbReference>
<dbReference type="PANTHER" id="PTHR42769">
    <property type="entry name" value="SUPEROXIDE DISMUTASE"/>
    <property type="match status" value="1"/>
</dbReference>
<feature type="domain" description="Manganese/iron superoxide dismutase C-terminal" evidence="8">
    <location>
        <begin position="95"/>
        <end position="196"/>
    </location>
</feature>
<dbReference type="GO" id="GO:0046872">
    <property type="term" value="F:metal ion binding"/>
    <property type="evidence" value="ECO:0007669"/>
    <property type="project" value="UniProtKB-KW"/>
</dbReference>
<dbReference type="RefSeq" id="WP_119779190.1">
    <property type="nucleotide sequence ID" value="NZ_QYUK01000011.1"/>
</dbReference>
<keyword evidence="10" id="KW-1185">Reference proteome</keyword>
<comment type="caution">
    <text evidence="9">The sequence shown here is derived from an EMBL/GenBank/DDBJ whole genome shotgun (WGS) entry which is preliminary data.</text>
</comment>
<feature type="binding site" evidence="5">
    <location>
        <position position="27"/>
    </location>
    <ligand>
        <name>Mn(2+)</name>
        <dbReference type="ChEBI" id="CHEBI:29035"/>
    </ligand>
</feature>
<dbReference type="Gene3D" id="1.10.287.990">
    <property type="entry name" value="Fe,Mn superoxide dismutase (SOD) domain"/>
    <property type="match status" value="1"/>
</dbReference>
<dbReference type="Pfam" id="PF00081">
    <property type="entry name" value="Sod_Fe_N"/>
    <property type="match status" value="1"/>
</dbReference>
<dbReference type="Gene3D" id="3.55.40.20">
    <property type="entry name" value="Iron/manganese superoxide dismutase, C-terminal domain"/>
    <property type="match status" value="1"/>
</dbReference>
<evidence type="ECO:0000259" key="7">
    <source>
        <dbReference type="Pfam" id="PF00081"/>
    </source>
</evidence>
<feature type="domain" description="Manganese/iron superoxide dismutase N-terminal" evidence="7">
    <location>
        <begin position="3"/>
        <end position="87"/>
    </location>
</feature>
<evidence type="ECO:0000313" key="10">
    <source>
        <dbReference type="Proteomes" id="UP000284605"/>
    </source>
</evidence>
<dbReference type="EC" id="1.15.1.1" evidence="2 6"/>
<dbReference type="EMBL" id="QYUK01000011">
    <property type="protein sequence ID" value="RJF88555.1"/>
    <property type="molecule type" value="Genomic_DNA"/>
</dbReference>
<dbReference type="InterPro" id="IPR036314">
    <property type="entry name" value="SOD_C_sf"/>
</dbReference>
<dbReference type="PROSITE" id="PS00088">
    <property type="entry name" value="SOD_MN"/>
    <property type="match status" value="1"/>
</dbReference>
<proteinExistence type="inferred from homology"/>
<gene>
    <name evidence="9" type="ORF">D3874_17365</name>
</gene>
<accession>A0A418WEV2</accession>
<name>A0A418WEV2_9PROT</name>
<evidence type="ECO:0000259" key="8">
    <source>
        <dbReference type="Pfam" id="PF02777"/>
    </source>
</evidence>
<organism evidence="9 10">
    <name type="scientific">Oleomonas cavernae</name>
    <dbReference type="NCBI Taxonomy" id="2320859"/>
    <lineage>
        <taxon>Bacteria</taxon>
        <taxon>Pseudomonadati</taxon>
        <taxon>Pseudomonadota</taxon>
        <taxon>Alphaproteobacteria</taxon>
        <taxon>Acetobacterales</taxon>
        <taxon>Acetobacteraceae</taxon>
        <taxon>Oleomonas</taxon>
    </lineage>
</organism>
<feature type="binding site" evidence="5">
    <location>
        <position position="80"/>
    </location>
    <ligand>
        <name>Mn(2+)</name>
        <dbReference type="ChEBI" id="CHEBI:29035"/>
    </ligand>
</feature>
<dbReference type="SUPFAM" id="SSF54719">
    <property type="entry name" value="Fe,Mn superoxide dismutase (SOD), C-terminal domain"/>
    <property type="match status" value="1"/>
</dbReference>
<comment type="similarity">
    <text evidence="1 6">Belongs to the iron/manganese superoxide dismutase family.</text>
</comment>
<evidence type="ECO:0000256" key="4">
    <source>
        <dbReference type="ARBA" id="ARBA00023002"/>
    </source>
</evidence>
<dbReference type="PRINTS" id="PR01703">
    <property type="entry name" value="MNSODISMTASE"/>
</dbReference>
<evidence type="ECO:0000256" key="3">
    <source>
        <dbReference type="ARBA" id="ARBA00022723"/>
    </source>
</evidence>
<dbReference type="InterPro" id="IPR036324">
    <property type="entry name" value="Mn/Fe_SOD_N_sf"/>
</dbReference>
<dbReference type="GO" id="GO:0004784">
    <property type="term" value="F:superoxide dismutase activity"/>
    <property type="evidence" value="ECO:0007669"/>
    <property type="project" value="UniProtKB-EC"/>
</dbReference>
<evidence type="ECO:0000256" key="6">
    <source>
        <dbReference type="RuleBase" id="RU000414"/>
    </source>
</evidence>
<evidence type="ECO:0000256" key="2">
    <source>
        <dbReference type="ARBA" id="ARBA00012682"/>
    </source>
</evidence>
<comment type="catalytic activity">
    <reaction evidence="6">
        <text>2 superoxide + 2 H(+) = H2O2 + O2</text>
        <dbReference type="Rhea" id="RHEA:20696"/>
        <dbReference type="ChEBI" id="CHEBI:15378"/>
        <dbReference type="ChEBI" id="CHEBI:15379"/>
        <dbReference type="ChEBI" id="CHEBI:16240"/>
        <dbReference type="ChEBI" id="CHEBI:18421"/>
        <dbReference type="EC" id="1.15.1.1"/>
    </reaction>
</comment>
<evidence type="ECO:0000256" key="5">
    <source>
        <dbReference type="PIRSR" id="PIRSR000349-1"/>
    </source>
</evidence>
<dbReference type="OrthoDB" id="9803125at2"/>
<dbReference type="InterPro" id="IPR019832">
    <property type="entry name" value="Mn/Fe_SOD_C"/>
</dbReference>
<reference evidence="9 10" key="1">
    <citation type="submission" date="2018-09" db="EMBL/GenBank/DDBJ databases">
        <authorList>
            <person name="Zhu H."/>
        </authorList>
    </citation>
    <scope>NUCLEOTIDE SEQUENCE [LARGE SCALE GENOMIC DNA]</scope>
    <source>
        <strain evidence="9 10">K1W22B-8</strain>
    </source>
</reference>
<keyword evidence="4 6" id="KW-0560">Oxidoreductase</keyword>